<feature type="active site" description="Charge relay system" evidence="2">
    <location>
        <position position="285"/>
    </location>
</feature>
<dbReference type="InterPro" id="IPR029058">
    <property type="entry name" value="AB_hydrolase_fold"/>
</dbReference>
<evidence type="ECO:0000259" key="3">
    <source>
        <dbReference type="Pfam" id="PF00561"/>
    </source>
</evidence>
<organism evidence="4 5">
    <name type="scientific">Nitrospira defluvii</name>
    <dbReference type="NCBI Taxonomy" id="330214"/>
    <lineage>
        <taxon>Bacteria</taxon>
        <taxon>Pseudomonadati</taxon>
        <taxon>Nitrospirota</taxon>
        <taxon>Nitrospiria</taxon>
        <taxon>Nitrospirales</taxon>
        <taxon>Nitrospiraceae</taxon>
        <taxon>Nitrospira</taxon>
    </lineage>
</organism>
<proteinExistence type="inferred from homology"/>
<dbReference type="EMBL" id="FP929003">
    <property type="protein sequence ID" value="CBK40727.1"/>
    <property type="molecule type" value="Genomic_DNA"/>
</dbReference>
<dbReference type="PIRSF" id="PIRSF005211">
    <property type="entry name" value="Ab_hydro_YheT"/>
    <property type="match status" value="1"/>
</dbReference>
<dbReference type="HOGENOM" id="CLU_032487_0_1_0"/>
<dbReference type="ESTHER" id="9bact-d8pbw8">
    <property type="family name" value="abh_upf0017"/>
</dbReference>
<dbReference type="STRING" id="330214.NIDE0965"/>
<evidence type="ECO:0000256" key="1">
    <source>
        <dbReference type="ARBA" id="ARBA00010884"/>
    </source>
</evidence>
<evidence type="ECO:0000256" key="2">
    <source>
        <dbReference type="PIRSR" id="PIRSR005211-1"/>
    </source>
</evidence>
<dbReference type="InterPro" id="IPR012020">
    <property type="entry name" value="ABHD4"/>
</dbReference>
<name>D8PBW8_9BACT</name>
<feature type="domain" description="AB hydrolase-1" evidence="3">
    <location>
        <begin position="79"/>
        <end position="318"/>
    </location>
</feature>
<dbReference type="eggNOG" id="COG0429">
    <property type="taxonomic scope" value="Bacteria"/>
</dbReference>
<gene>
    <name evidence="4" type="ORF">NIDE0965</name>
</gene>
<dbReference type="SUPFAM" id="SSF53474">
    <property type="entry name" value="alpha/beta-Hydrolases"/>
    <property type="match status" value="1"/>
</dbReference>
<dbReference type="GO" id="GO:0034338">
    <property type="term" value="F:short-chain carboxylesterase activity"/>
    <property type="evidence" value="ECO:0007669"/>
    <property type="project" value="TreeGrafter"/>
</dbReference>
<dbReference type="PANTHER" id="PTHR10794">
    <property type="entry name" value="ABHYDROLASE DOMAIN-CONTAINING PROTEIN"/>
    <property type="match status" value="1"/>
</dbReference>
<dbReference type="InterPro" id="IPR000073">
    <property type="entry name" value="AB_hydrolase_1"/>
</dbReference>
<feature type="active site" description="Charge relay system" evidence="2">
    <location>
        <position position="314"/>
    </location>
</feature>
<reference evidence="4 5" key="1">
    <citation type="journal article" date="2010" name="Proc. Natl. Acad. Sci. U.S.A.">
        <title>A Nitrospira metagenome illuminates the physiology and evolution of globally important nitrite-oxidizing bacteria.</title>
        <authorList>
            <person name="Lucker S."/>
            <person name="Wagner M."/>
            <person name="Maixner F."/>
            <person name="Pelletier E."/>
            <person name="Koch H."/>
            <person name="Vacherie B."/>
            <person name="Rattei T."/>
            <person name="Sinninghe Damste J."/>
            <person name="Spieck E."/>
            <person name="Le Paslier D."/>
            <person name="Daims H."/>
        </authorList>
    </citation>
    <scope>NUCLEOTIDE SEQUENCE [LARGE SCALE GENOMIC DNA]</scope>
</reference>
<keyword evidence="4" id="KW-0378">Hydrolase</keyword>
<dbReference type="Gene3D" id="3.40.50.1820">
    <property type="entry name" value="alpha/beta hydrolase"/>
    <property type="match status" value="1"/>
</dbReference>
<feature type="active site" description="Charge relay system" evidence="2">
    <location>
        <position position="159"/>
    </location>
</feature>
<sequence>MKSAWGRPFVYDESDMTSLDGFIPALLLRNPHLMTLVPRYWPREAIGAPLPQVTRRFTTEPETQLQGFCHWQSHPESSPTLILLHGLEGSADSHYMRGMTIKAYRAGFNVIRMNQRTCGGSDHLTPTLYNSGLSNDYRTIIQELRERDRLSRIWLVGYSMGGNLVLKAAGEMGQSNPALAGVVAVSPNIDPTQCVAALEQPRNWLYHWHFLSSLKARMRRKAALFPDTWNVSSLGSMNTITQFDAAYTARDGGYRDVADYYDRAGARHVLHQITVPTLIITAQDDPFIPATMFDTPAIRHNSHITLMLLRYGGHCGFFQRRCPQEDRFWAENRILEWVTRMVTA</sequence>
<dbReference type="KEGG" id="nde:NIDE0965"/>
<evidence type="ECO:0000313" key="5">
    <source>
        <dbReference type="Proteomes" id="UP000001660"/>
    </source>
</evidence>
<dbReference type="InterPro" id="IPR050960">
    <property type="entry name" value="AB_hydrolase_4_sf"/>
</dbReference>
<dbReference type="OrthoDB" id="332676at2"/>
<dbReference type="Proteomes" id="UP000001660">
    <property type="component" value="Chromosome"/>
</dbReference>
<dbReference type="PANTHER" id="PTHR10794:SF63">
    <property type="entry name" value="ALPHA_BETA HYDROLASE 1, ISOFORM A"/>
    <property type="match status" value="1"/>
</dbReference>
<dbReference type="Pfam" id="PF00561">
    <property type="entry name" value="Abhydrolase_1"/>
    <property type="match status" value="1"/>
</dbReference>
<dbReference type="GO" id="GO:0047372">
    <property type="term" value="F:monoacylglycerol lipase activity"/>
    <property type="evidence" value="ECO:0007669"/>
    <property type="project" value="TreeGrafter"/>
</dbReference>
<protein>
    <submittedName>
        <fullName evidence="4">Putative Hydrolase, alpha/beta fold family</fullName>
        <ecNumber evidence="4">3.1.1.-</ecNumber>
    </submittedName>
</protein>
<dbReference type="PRINTS" id="PR00111">
    <property type="entry name" value="ABHYDROLASE"/>
</dbReference>
<evidence type="ECO:0000313" key="4">
    <source>
        <dbReference type="EMBL" id="CBK40727.1"/>
    </source>
</evidence>
<accession>D8PBW8</accession>
<comment type="similarity">
    <text evidence="1">Belongs to the AB hydrolase superfamily. AB hydrolase 4 family.</text>
</comment>
<dbReference type="AlphaFoldDB" id="D8PBW8"/>
<keyword evidence="5" id="KW-1185">Reference proteome</keyword>
<dbReference type="EC" id="3.1.1.-" evidence="4"/>